<gene>
    <name evidence="4" type="ORF">BXY64_1490</name>
</gene>
<dbReference type="PROSITE" id="PS51340">
    <property type="entry name" value="MOSC"/>
    <property type="match status" value="1"/>
</dbReference>
<dbReference type="Proteomes" id="UP000284531">
    <property type="component" value="Unassembled WGS sequence"/>
</dbReference>
<keyword evidence="2" id="KW-0501">Molybdenum cofactor biosynthesis</keyword>
<evidence type="ECO:0000313" key="5">
    <source>
        <dbReference type="Proteomes" id="UP000284531"/>
    </source>
</evidence>
<accession>A0A419X9S2</accession>
<dbReference type="InterPro" id="IPR001453">
    <property type="entry name" value="MoaB/Mog_dom"/>
</dbReference>
<feature type="domain" description="MOSC" evidence="3">
    <location>
        <begin position="20"/>
        <end position="146"/>
    </location>
</feature>
<proteinExistence type="predicted"/>
<dbReference type="InterPro" id="IPR051920">
    <property type="entry name" value="MPT_Adenylyltrnsfr/MoaC-Rel"/>
</dbReference>
<sequence>MNKEVSVLSVNISEKKGTIKKPVESIELSSIGVEGDAHSGNWHRQVSLLAKESIDKFSEEAKRKINFGEFAENITTEGILLHHTAPLDRFAFGDLELEVTQIGKKCHGDNCSIFREVGNCVMPKEGIFCRVIKNGALKAGDTLTYYPRVIKTMIITLSDRASRGEYADKSGPLAEKLCQDFYKSRNRHYRIEKHIIPDQEEELSKLLDKAKSKDFDIVFTTGGTGIGPKDITPEVVQKHISKEIPGIMELIRVKYGMEKPNALVSRGIAGVMDKTLIYAMPGSPKAVNEYCSEIFKTIEHSLYMLNELDLH</sequence>
<dbReference type="PANTHER" id="PTHR43764:SF1">
    <property type="entry name" value="MOLYBDOPTERIN MOLYBDOTRANSFERASE"/>
    <property type="match status" value="1"/>
</dbReference>
<keyword evidence="5" id="KW-1185">Reference proteome</keyword>
<dbReference type="EMBL" id="RAPQ01000008">
    <property type="protein sequence ID" value="RKE04465.1"/>
    <property type="molecule type" value="Genomic_DNA"/>
</dbReference>
<comment type="caution">
    <text evidence="4">The sequence shown here is derived from an EMBL/GenBank/DDBJ whole genome shotgun (WGS) entry which is preliminary data.</text>
</comment>
<comment type="pathway">
    <text evidence="1">Cofactor biosynthesis; molybdopterin biosynthesis.</text>
</comment>
<protein>
    <submittedName>
        <fullName evidence="4">Molybdenum cofactor synthesis domain-containing protein</fullName>
    </submittedName>
</protein>
<dbReference type="InterPro" id="IPR011037">
    <property type="entry name" value="Pyrv_Knase-like_insert_dom_sf"/>
</dbReference>
<evidence type="ECO:0000259" key="3">
    <source>
        <dbReference type="PROSITE" id="PS51340"/>
    </source>
</evidence>
<dbReference type="Pfam" id="PF03473">
    <property type="entry name" value="MOSC"/>
    <property type="match status" value="1"/>
</dbReference>
<dbReference type="CDD" id="cd00886">
    <property type="entry name" value="MogA_MoaB"/>
    <property type="match status" value="1"/>
</dbReference>
<dbReference type="SUPFAM" id="SSF53218">
    <property type="entry name" value="Molybdenum cofactor biosynthesis proteins"/>
    <property type="match status" value="1"/>
</dbReference>
<dbReference type="SMART" id="SM00852">
    <property type="entry name" value="MoCF_biosynth"/>
    <property type="match status" value="1"/>
</dbReference>
<dbReference type="InterPro" id="IPR005302">
    <property type="entry name" value="MoCF_Sase_C"/>
</dbReference>
<dbReference type="Gene3D" id="2.40.33.20">
    <property type="entry name" value="PK beta-barrel domain-like"/>
    <property type="match status" value="1"/>
</dbReference>
<reference evidence="4 5" key="1">
    <citation type="submission" date="2018-09" db="EMBL/GenBank/DDBJ databases">
        <title>Genomic Encyclopedia of Archaeal and Bacterial Type Strains, Phase II (KMG-II): from individual species to whole genera.</title>
        <authorList>
            <person name="Goeker M."/>
        </authorList>
    </citation>
    <scope>NUCLEOTIDE SEQUENCE [LARGE SCALE GENOMIC DNA]</scope>
    <source>
        <strain evidence="4 5">DSM 21950</strain>
    </source>
</reference>
<dbReference type="Pfam" id="PF00994">
    <property type="entry name" value="MoCF_biosynth"/>
    <property type="match status" value="1"/>
</dbReference>
<dbReference type="PANTHER" id="PTHR43764">
    <property type="entry name" value="MOLYBDENUM COFACTOR BIOSYNTHESIS"/>
    <property type="match status" value="1"/>
</dbReference>
<evidence type="ECO:0000313" key="4">
    <source>
        <dbReference type="EMBL" id="RKE04465.1"/>
    </source>
</evidence>
<dbReference type="RefSeq" id="WP_120239241.1">
    <property type="nucleotide sequence ID" value="NZ_RAPQ01000008.1"/>
</dbReference>
<dbReference type="InterPro" id="IPR036425">
    <property type="entry name" value="MoaB/Mog-like_dom_sf"/>
</dbReference>
<dbReference type="Gene3D" id="3.40.980.10">
    <property type="entry name" value="MoaB/Mog-like domain"/>
    <property type="match status" value="1"/>
</dbReference>
<dbReference type="GO" id="GO:0006777">
    <property type="term" value="P:Mo-molybdopterin cofactor biosynthetic process"/>
    <property type="evidence" value="ECO:0007669"/>
    <property type="project" value="UniProtKB-KW"/>
</dbReference>
<dbReference type="OrthoDB" id="9794429at2"/>
<dbReference type="AlphaFoldDB" id="A0A419X9S2"/>
<dbReference type="GO" id="GO:0030151">
    <property type="term" value="F:molybdenum ion binding"/>
    <property type="evidence" value="ECO:0007669"/>
    <property type="project" value="InterPro"/>
</dbReference>
<evidence type="ECO:0000256" key="1">
    <source>
        <dbReference type="ARBA" id="ARBA00005046"/>
    </source>
</evidence>
<name>A0A419X9S2_9BACT</name>
<dbReference type="GO" id="GO:0003824">
    <property type="term" value="F:catalytic activity"/>
    <property type="evidence" value="ECO:0007669"/>
    <property type="project" value="InterPro"/>
</dbReference>
<dbReference type="NCBIfam" id="TIGR00177">
    <property type="entry name" value="molyb_syn"/>
    <property type="match status" value="1"/>
</dbReference>
<dbReference type="SUPFAM" id="SSF50800">
    <property type="entry name" value="PK beta-barrel domain-like"/>
    <property type="match status" value="1"/>
</dbReference>
<organism evidence="4 5">
    <name type="scientific">Marinifilum flexuosum</name>
    <dbReference type="NCBI Taxonomy" id="1117708"/>
    <lineage>
        <taxon>Bacteria</taxon>
        <taxon>Pseudomonadati</taxon>
        <taxon>Bacteroidota</taxon>
        <taxon>Bacteroidia</taxon>
        <taxon>Marinilabiliales</taxon>
        <taxon>Marinifilaceae</taxon>
    </lineage>
</organism>
<dbReference type="GO" id="GO:0030170">
    <property type="term" value="F:pyridoxal phosphate binding"/>
    <property type="evidence" value="ECO:0007669"/>
    <property type="project" value="InterPro"/>
</dbReference>
<evidence type="ECO:0000256" key="2">
    <source>
        <dbReference type="ARBA" id="ARBA00023150"/>
    </source>
</evidence>